<reference evidence="3" key="1">
    <citation type="submission" date="2024-04" db="EMBL/GenBank/DDBJ databases">
        <authorList>
            <person name="Shaw F."/>
            <person name="Minotto A."/>
        </authorList>
    </citation>
    <scope>NUCLEOTIDE SEQUENCE [LARGE SCALE GENOMIC DNA]</scope>
</reference>
<name>A0ABP1D723_9APHY</name>
<dbReference type="Proteomes" id="UP001497453">
    <property type="component" value="Chromosome 3"/>
</dbReference>
<evidence type="ECO:0000256" key="1">
    <source>
        <dbReference type="SAM" id="MobiDB-lite"/>
    </source>
</evidence>
<feature type="region of interest" description="Disordered" evidence="1">
    <location>
        <begin position="69"/>
        <end position="114"/>
    </location>
</feature>
<gene>
    <name evidence="2" type="ORF">GFSPODELE1_LOCUS4666</name>
</gene>
<feature type="region of interest" description="Disordered" evidence="1">
    <location>
        <begin position="145"/>
        <end position="164"/>
    </location>
</feature>
<dbReference type="EMBL" id="OZ037946">
    <property type="protein sequence ID" value="CAL1703660.1"/>
    <property type="molecule type" value="Genomic_DNA"/>
</dbReference>
<organism evidence="2 3">
    <name type="scientific">Somion occarium</name>
    <dbReference type="NCBI Taxonomy" id="3059160"/>
    <lineage>
        <taxon>Eukaryota</taxon>
        <taxon>Fungi</taxon>
        <taxon>Dikarya</taxon>
        <taxon>Basidiomycota</taxon>
        <taxon>Agaricomycotina</taxon>
        <taxon>Agaricomycetes</taxon>
        <taxon>Polyporales</taxon>
        <taxon>Cerrenaceae</taxon>
        <taxon>Somion</taxon>
    </lineage>
</organism>
<proteinExistence type="predicted"/>
<accession>A0ABP1D723</accession>
<feature type="compositionally biased region" description="Low complexity" evidence="1">
    <location>
        <begin position="105"/>
        <end position="114"/>
    </location>
</feature>
<feature type="compositionally biased region" description="Polar residues" evidence="1">
    <location>
        <begin position="81"/>
        <end position="91"/>
    </location>
</feature>
<keyword evidence="3" id="KW-1185">Reference proteome</keyword>
<evidence type="ECO:0000313" key="3">
    <source>
        <dbReference type="Proteomes" id="UP001497453"/>
    </source>
</evidence>
<sequence>MALNDNDNTLVGARGVDVHPGVANPTISSTHADPLAANFVTDPTTDVRGAGAASNFTGHKEAQRNFSKTAGVVEGRPGVIETSNIDPLNENSNEDDGWANARTETAGSGAGSTASGAFNAATSTASSVAGVAAGAAKMAYGHAVGDEASKQQGREAVWGKTKKS</sequence>
<protein>
    <submittedName>
        <fullName evidence="2">Uncharacterized protein</fullName>
    </submittedName>
</protein>
<evidence type="ECO:0000313" key="2">
    <source>
        <dbReference type="EMBL" id="CAL1703660.1"/>
    </source>
</evidence>